<accession>A0A7C4E0F9</accession>
<name>A0A7C4E0F9_CALS0</name>
<evidence type="ECO:0000313" key="5">
    <source>
        <dbReference type="EMBL" id="HGL40835.1"/>
    </source>
</evidence>
<dbReference type="PROSITE" id="PS50035">
    <property type="entry name" value="PLD"/>
    <property type="match status" value="1"/>
</dbReference>
<dbReference type="EMBL" id="DTAD01000058">
    <property type="protein sequence ID" value="HGN90545.1"/>
    <property type="molecule type" value="Genomic_DNA"/>
</dbReference>
<dbReference type="InterPro" id="IPR025202">
    <property type="entry name" value="PLD-like_dom"/>
</dbReference>
<reference evidence="6" key="1">
    <citation type="journal article" date="2020" name="mSystems">
        <title>Genome- and Community-Level Interaction Insights into Carbon Utilization and Element Cycling Functions of Hydrothermarchaeota in Hydrothermal Sediment.</title>
        <authorList>
            <person name="Zhou Z."/>
            <person name="Liu Y."/>
            <person name="Xu W."/>
            <person name="Pan J."/>
            <person name="Luo Z.H."/>
            <person name="Li M."/>
        </authorList>
    </citation>
    <scope>NUCLEOTIDE SEQUENCE [LARGE SCALE GENOMIC DNA]</scope>
    <source>
        <strain evidence="6">SpSt-613</strain>
        <strain evidence="5">SpSt-669</strain>
    </source>
</reference>
<feature type="domain" description="PLD phosphodiesterase" evidence="4">
    <location>
        <begin position="175"/>
        <end position="202"/>
    </location>
</feature>
<evidence type="ECO:0000259" key="4">
    <source>
        <dbReference type="PROSITE" id="PS50035"/>
    </source>
</evidence>
<dbReference type="PANTHER" id="PTHR43856:SF1">
    <property type="entry name" value="MITOCHONDRIAL CARDIOLIPIN HYDROLASE"/>
    <property type="match status" value="1"/>
</dbReference>
<organism evidence="6">
    <name type="scientific">Caldiarchaeum subterraneum</name>
    <dbReference type="NCBI Taxonomy" id="311458"/>
    <lineage>
        <taxon>Archaea</taxon>
        <taxon>Nitrososphaerota</taxon>
        <taxon>Candidatus Caldarchaeales</taxon>
        <taxon>Candidatus Caldarchaeaceae</taxon>
        <taxon>Candidatus Caldarchaeum</taxon>
    </lineage>
</organism>
<keyword evidence="3" id="KW-0443">Lipid metabolism</keyword>
<keyword evidence="1" id="KW-0378">Hydrolase</keyword>
<dbReference type="GO" id="GO:0016042">
    <property type="term" value="P:lipid catabolic process"/>
    <property type="evidence" value="ECO:0007669"/>
    <property type="project" value="UniProtKB-KW"/>
</dbReference>
<dbReference type="CDD" id="cd09170">
    <property type="entry name" value="PLDc_Nuc"/>
    <property type="match status" value="1"/>
</dbReference>
<dbReference type="SMART" id="SM00155">
    <property type="entry name" value="PLDc"/>
    <property type="match status" value="1"/>
</dbReference>
<dbReference type="Pfam" id="PF13091">
    <property type="entry name" value="PLDc_2"/>
    <property type="match status" value="1"/>
</dbReference>
<comment type="caution">
    <text evidence="6">The sequence shown here is derived from an EMBL/GenBank/DDBJ whole genome shotgun (WGS) entry which is preliminary data.</text>
</comment>
<evidence type="ECO:0000256" key="2">
    <source>
        <dbReference type="ARBA" id="ARBA00022963"/>
    </source>
</evidence>
<protein>
    <submittedName>
        <fullName evidence="6">Phospholipase D family protein</fullName>
    </submittedName>
</protein>
<dbReference type="PANTHER" id="PTHR43856">
    <property type="entry name" value="CARDIOLIPIN HYDROLASE"/>
    <property type="match status" value="1"/>
</dbReference>
<evidence type="ECO:0000256" key="3">
    <source>
        <dbReference type="ARBA" id="ARBA00023098"/>
    </source>
</evidence>
<dbReference type="Gene3D" id="3.30.870.10">
    <property type="entry name" value="Endonuclease Chain A"/>
    <property type="match status" value="1"/>
</dbReference>
<proteinExistence type="predicted"/>
<dbReference type="InterPro" id="IPR001736">
    <property type="entry name" value="PLipase_D/transphosphatidylase"/>
</dbReference>
<dbReference type="GO" id="GO:0016891">
    <property type="term" value="F:RNA endonuclease activity producing 5'-phosphomonoesters, hydrolytic mechanism"/>
    <property type="evidence" value="ECO:0007669"/>
    <property type="project" value="TreeGrafter"/>
</dbReference>
<dbReference type="InterPro" id="IPR051406">
    <property type="entry name" value="PLD_domain"/>
</dbReference>
<dbReference type="EMBL" id="DTCM01000053">
    <property type="protein sequence ID" value="HGL40835.1"/>
    <property type="molecule type" value="Genomic_DNA"/>
</dbReference>
<dbReference type="SUPFAM" id="SSF56024">
    <property type="entry name" value="Phospholipase D/nuclease"/>
    <property type="match status" value="1"/>
</dbReference>
<keyword evidence="2" id="KW-0442">Lipid degradation</keyword>
<sequence>MNRSVVVPVVLLLIGLFAGLAAGLTLSPRERVATTFTTTATAVSTRVLTATASYTVTSTTTATQPTTLTSTRTVTVTTSIIPEIPQLYNHSGVAVCFSRPMVCESMLETLINAAQRRILVAVYVFTNDRLANALIAAHNRGVDVKVVLEAESAEIRGSEYQRLKEAGLDIRLDGNSALMHHKFMVIDDRIVATGSYNWSGAAEEANDENLVAILSEDVAKQFVEEFDRLWSIASQ</sequence>
<evidence type="ECO:0000256" key="1">
    <source>
        <dbReference type="ARBA" id="ARBA00022801"/>
    </source>
</evidence>
<dbReference type="AlphaFoldDB" id="A0A7C4E0F9"/>
<gene>
    <name evidence="6" type="ORF">ENT82_05395</name>
    <name evidence="5" type="ORF">ENU43_04135</name>
</gene>
<evidence type="ECO:0000313" key="6">
    <source>
        <dbReference type="EMBL" id="HGN90545.1"/>
    </source>
</evidence>